<protein>
    <submittedName>
        <fullName evidence="2">Uncharacterized protein</fullName>
    </submittedName>
</protein>
<evidence type="ECO:0000256" key="1">
    <source>
        <dbReference type="SAM" id="MobiDB-lite"/>
    </source>
</evidence>
<name>M7ZEM4_TRIUA</name>
<feature type="compositionally biased region" description="Basic and acidic residues" evidence="1">
    <location>
        <begin position="60"/>
        <end position="73"/>
    </location>
</feature>
<reference evidence="2" key="1">
    <citation type="journal article" date="2013" name="Nature">
        <title>Draft genome of the wheat A-genome progenitor Triticum urartu.</title>
        <authorList>
            <person name="Ling H.Q."/>
            <person name="Zhao S."/>
            <person name="Liu D."/>
            <person name="Wang J."/>
            <person name="Sun H."/>
            <person name="Zhang C."/>
            <person name="Fan H."/>
            <person name="Li D."/>
            <person name="Dong L."/>
            <person name="Tao Y."/>
            <person name="Gao C."/>
            <person name="Wu H."/>
            <person name="Li Y."/>
            <person name="Cui Y."/>
            <person name="Guo X."/>
            <person name="Zheng S."/>
            <person name="Wang B."/>
            <person name="Yu K."/>
            <person name="Liang Q."/>
            <person name="Yang W."/>
            <person name="Lou X."/>
            <person name="Chen J."/>
            <person name="Feng M."/>
            <person name="Jian J."/>
            <person name="Zhang X."/>
            <person name="Luo G."/>
            <person name="Jiang Y."/>
            <person name="Liu J."/>
            <person name="Wang Z."/>
            <person name="Sha Y."/>
            <person name="Zhang B."/>
            <person name="Wu H."/>
            <person name="Tang D."/>
            <person name="Shen Q."/>
            <person name="Xue P."/>
            <person name="Zou S."/>
            <person name="Wang X."/>
            <person name="Liu X."/>
            <person name="Wang F."/>
            <person name="Yang Y."/>
            <person name="An X."/>
            <person name="Dong Z."/>
            <person name="Zhang K."/>
            <person name="Zhang X."/>
            <person name="Luo M.C."/>
            <person name="Dvorak J."/>
            <person name="Tong Y."/>
            <person name="Wang J."/>
            <person name="Yang H."/>
            <person name="Li Z."/>
            <person name="Wang D."/>
            <person name="Zhang A."/>
            <person name="Wang J."/>
        </authorList>
    </citation>
    <scope>NUCLEOTIDE SEQUENCE</scope>
</reference>
<gene>
    <name evidence="2" type="ORF">TRIUR3_24637</name>
</gene>
<organism evidence="2">
    <name type="scientific">Triticum urartu</name>
    <name type="common">Red wild einkorn</name>
    <name type="synonym">Crithodium urartu</name>
    <dbReference type="NCBI Taxonomy" id="4572"/>
    <lineage>
        <taxon>Eukaryota</taxon>
        <taxon>Viridiplantae</taxon>
        <taxon>Streptophyta</taxon>
        <taxon>Embryophyta</taxon>
        <taxon>Tracheophyta</taxon>
        <taxon>Spermatophyta</taxon>
        <taxon>Magnoliopsida</taxon>
        <taxon>Liliopsida</taxon>
        <taxon>Poales</taxon>
        <taxon>Poaceae</taxon>
        <taxon>BOP clade</taxon>
        <taxon>Pooideae</taxon>
        <taxon>Triticodae</taxon>
        <taxon>Triticeae</taxon>
        <taxon>Triticinae</taxon>
        <taxon>Triticum</taxon>
    </lineage>
</organism>
<dbReference type="EMBL" id="KD226941">
    <property type="protein sequence ID" value="EMS50870.1"/>
    <property type="molecule type" value="Genomic_DNA"/>
</dbReference>
<feature type="region of interest" description="Disordered" evidence="1">
    <location>
        <begin position="53"/>
        <end position="135"/>
    </location>
</feature>
<accession>M7ZEM4</accession>
<dbReference type="AlphaFoldDB" id="M7ZEM4"/>
<evidence type="ECO:0000313" key="2">
    <source>
        <dbReference type="EMBL" id="EMS50870.1"/>
    </source>
</evidence>
<proteinExistence type="predicted"/>
<sequence>MAADGRRRLQLGGSGHGEWRHAWDDIYGDGFKGETGGIERGPYYEHVAWSGRPEAGRSSWEGDEKATVSDGEKAQSQSLTKSRLGLVDVVEGDDDGEGPGHLGTMSEGWWPWDRRRGGNPELERRTEEWGEREGE</sequence>
<feature type="compositionally biased region" description="Basic and acidic residues" evidence="1">
    <location>
        <begin position="112"/>
        <end position="135"/>
    </location>
</feature>